<comment type="function">
    <text evidence="10">Component of the cytosolic iron-sulfur (Fe/S) protein assembly (CIA) machinery. Required for maturation of extramitochondrial Fe-S proteins. The NUBP1-NUBP2 heterotetramer forms a Fe-S scaffold complex, mediating the de novo assembly of an Fe-S cluster and its transfer to target apoproteins. Implicated in the regulation of centrosome duplication. Negatively regulates cilium formation and structure.</text>
</comment>
<keyword evidence="13" id="KW-1185">Reference proteome</keyword>
<comment type="subunit">
    <text evidence="11">Heterotetramer of 2 NUBP1 and 2 NUBP2 chains.</text>
</comment>
<dbReference type="HAMAP" id="MF_02040">
    <property type="entry name" value="Mrp_NBP35"/>
    <property type="match status" value="1"/>
</dbReference>
<keyword evidence="5 11" id="KW-0479">Metal-binding</keyword>
<feature type="binding site" evidence="11">
    <location>
        <position position="32"/>
    </location>
    <ligand>
        <name>[4Fe-4S] cluster</name>
        <dbReference type="ChEBI" id="CHEBI:49883"/>
        <label>1</label>
    </ligand>
</feature>
<organism evidence="12 13">
    <name type="scientific">Psylliodes chrysocephalus</name>
    <dbReference type="NCBI Taxonomy" id="3402493"/>
    <lineage>
        <taxon>Eukaryota</taxon>
        <taxon>Metazoa</taxon>
        <taxon>Ecdysozoa</taxon>
        <taxon>Arthropoda</taxon>
        <taxon>Hexapoda</taxon>
        <taxon>Insecta</taxon>
        <taxon>Pterygota</taxon>
        <taxon>Neoptera</taxon>
        <taxon>Endopterygota</taxon>
        <taxon>Coleoptera</taxon>
        <taxon>Polyphaga</taxon>
        <taxon>Cucujiformia</taxon>
        <taxon>Chrysomeloidea</taxon>
        <taxon>Chrysomelidae</taxon>
        <taxon>Galerucinae</taxon>
        <taxon>Alticini</taxon>
        <taxon>Psylliodes</taxon>
    </lineage>
</organism>
<keyword evidence="3 11" id="KW-0004">4Fe-4S</keyword>
<dbReference type="GO" id="GO:0005524">
    <property type="term" value="F:ATP binding"/>
    <property type="evidence" value="ECO:0007669"/>
    <property type="project" value="UniProtKB-KW"/>
</dbReference>
<accession>A0A9P0G6M3</accession>
<feature type="binding site" evidence="11">
    <location>
        <position position="9"/>
    </location>
    <ligand>
        <name>[4Fe-4S] cluster</name>
        <dbReference type="ChEBI" id="CHEBI:49883"/>
        <label>1</label>
    </ligand>
</feature>
<keyword evidence="4 11" id="KW-0963">Cytoplasm</keyword>
<dbReference type="GO" id="GO:0046872">
    <property type="term" value="F:metal ion binding"/>
    <property type="evidence" value="ECO:0007669"/>
    <property type="project" value="UniProtKB-KW"/>
</dbReference>
<evidence type="ECO:0000256" key="8">
    <source>
        <dbReference type="ARBA" id="ARBA00023004"/>
    </source>
</evidence>
<feature type="binding site" evidence="11">
    <location>
        <position position="26"/>
    </location>
    <ligand>
        <name>[4Fe-4S] cluster</name>
        <dbReference type="ChEBI" id="CHEBI:49883"/>
        <label>1</label>
    </ligand>
</feature>
<evidence type="ECO:0000256" key="6">
    <source>
        <dbReference type="ARBA" id="ARBA00022741"/>
    </source>
</evidence>
<evidence type="ECO:0000313" key="12">
    <source>
        <dbReference type="EMBL" id="CAH1099921.1"/>
    </source>
</evidence>
<sequence length="314" mass="33389">MPTEVPEHCPGVESENAGKASACAGCPNQTVCSSGEANQPDPGIQLVKDRLSQVENKILILSGKGGVGKSTVTALLSRSIANVDSEKNVAVLDIDICGPSQPRVLGVQDEQVHQSGSGWSPVFVEDNLSVMSIGFLLGSPDDAVIWRGPKKNGMIRQFLSEVDWGNLDYLLIDTPPGTSDEHLSAVTYLSQANLTGAIVVTTPQEVALLDVRKEIDFCFKVKIKVLGVVENMSTFVCPTCQKSSEIFPASTGGAQKMCEELGVPYLGSLPLDPRIARCCDEGKDFLTVLADSKALKASKDIVAKLLQACKDVAN</sequence>
<evidence type="ECO:0000256" key="7">
    <source>
        <dbReference type="ARBA" id="ARBA00022840"/>
    </source>
</evidence>
<dbReference type="InterPro" id="IPR033756">
    <property type="entry name" value="YlxH/NBP35"/>
</dbReference>
<dbReference type="InterPro" id="IPR028601">
    <property type="entry name" value="NUBP1/Nbp35"/>
</dbReference>
<keyword evidence="7 11" id="KW-0067">ATP-binding</keyword>
<dbReference type="Gene3D" id="3.40.50.300">
    <property type="entry name" value="P-loop containing nucleotide triphosphate hydrolases"/>
    <property type="match status" value="1"/>
</dbReference>
<evidence type="ECO:0000256" key="9">
    <source>
        <dbReference type="ARBA" id="ARBA00023014"/>
    </source>
</evidence>
<dbReference type="AlphaFoldDB" id="A0A9P0G6M3"/>
<evidence type="ECO:0000256" key="3">
    <source>
        <dbReference type="ARBA" id="ARBA00022485"/>
    </source>
</evidence>
<dbReference type="Pfam" id="PF10609">
    <property type="entry name" value="ParA"/>
    <property type="match status" value="1"/>
</dbReference>
<feature type="binding site" evidence="11">
    <location>
        <position position="237"/>
    </location>
    <ligand>
        <name>[4Fe-4S] cluster</name>
        <dbReference type="ChEBI" id="CHEBI:49883"/>
        <label>2</label>
        <note>ligand shared with heterodimeric partner</note>
    </ligand>
</feature>
<dbReference type="GO" id="GO:0005634">
    <property type="term" value="C:nucleus"/>
    <property type="evidence" value="ECO:0007669"/>
    <property type="project" value="UniProtKB-SubCell"/>
</dbReference>
<protein>
    <recommendedName>
        <fullName evidence="11">Cytosolic Fe-S cluster assembly factor NUBP1 homolog</fullName>
    </recommendedName>
</protein>
<dbReference type="InterPro" id="IPR027417">
    <property type="entry name" value="P-loop_NTPase"/>
</dbReference>
<dbReference type="OrthoDB" id="1741334at2759"/>
<dbReference type="GO" id="GO:0140663">
    <property type="term" value="F:ATP-dependent FeS chaperone activity"/>
    <property type="evidence" value="ECO:0007669"/>
    <property type="project" value="InterPro"/>
</dbReference>
<dbReference type="InterPro" id="IPR019591">
    <property type="entry name" value="Mrp/NBP35_ATP-bd"/>
</dbReference>
<dbReference type="GO" id="GO:0005829">
    <property type="term" value="C:cytosol"/>
    <property type="evidence" value="ECO:0007669"/>
    <property type="project" value="TreeGrafter"/>
</dbReference>
<dbReference type="EMBL" id="OV651813">
    <property type="protein sequence ID" value="CAH1099921.1"/>
    <property type="molecule type" value="Genomic_DNA"/>
</dbReference>
<dbReference type="GO" id="GO:0051539">
    <property type="term" value="F:4 iron, 4 sulfur cluster binding"/>
    <property type="evidence" value="ECO:0007669"/>
    <property type="project" value="UniProtKB-UniRule"/>
</dbReference>
<dbReference type="InterPro" id="IPR000808">
    <property type="entry name" value="Mrp-like_CS"/>
</dbReference>
<evidence type="ECO:0000313" key="13">
    <source>
        <dbReference type="Proteomes" id="UP001153636"/>
    </source>
</evidence>
<evidence type="ECO:0000256" key="5">
    <source>
        <dbReference type="ARBA" id="ARBA00022723"/>
    </source>
</evidence>
<dbReference type="FunFam" id="3.40.50.300:FF:000427">
    <property type="entry name" value="Cytosolic Fe-S cluster assembly factor NUBP1"/>
    <property type="match status" value="1"/>
</dbReference>
<keyword evidence="6 11" id="KW-0547">Nucleotide-binding</keyword>
<dbReference type="Proteomes" id="UP001153636">
    <property type="component" value="Chromosome 1"/>
</dbReference>
<proteinExistence type="inferred from homology"/>
<comment type="cofactor">
    <cofactor evidence="11">
        <name>[4Fe-4S] cluster</name>
        <dbReference type="ChEBI" id="CHEBI:49883"/>
    </cofactor>
    <text evidence="11">Binds 4 [4Fe-4S] clusters per heterotetramer. Contains two stable clusters in the N-termini of NUBP1 and two labile, bridging clusters between subunits of the NUBP1-NUBP2 heterotetramer.</text>
</comment>
<dbReference type="PANTHER" id="PTHR23264:SF35">
    <property type="entry name" value="CYTOSOLIC FE-S CLUSTER ASSEMBLY FACTOR NUBP1"/>
    <property type="match status" value="1"/>
</dbReference>
<dbReference type="SUPFAM" id="SSF52540">
    <property type="entry name" value="P-loop containing nucleoside triphosphate hydrolases"/>
    <property type="match status" value="1"/>
</dbReference>
<name>A0A9P0G6M3_9CUCU</name>
<evidence type="ECO:0000256" key="1">
    <source>
        <dbReference type="ARBA" id="ARBA00004123"/>
    </source>
</evidence>
<dbReference type="GO" id="GO:0016226">
    <property type="term" value="P:iron-sulfur cluster assembly"/>
    <property type="evidence" value="ECO:0007669"/>
    <property type="project" value="UniProtKB-UniRule"/>
</dbReference>
<feature type="binding site" evidence="11">
    <location>
        <begin position="63"/>
        <end position="70"/>
    </location>
    <ligand>
        <name>ATP</name>
        <dbReference type="ChEBI" id="CHEBI:30616"/>
    </ligand>
</feature>
<gene>
    <name evidence="12" type="ORF">PSYICH_LOCUS905</name>
</gene>
<dbReference type="CDD" id="cd02037">
    <property type="entry name" value="Mrp_NBP35"/>
    <property type="match status" value="1"/>
</dbReference>
<feature type="binding site" evidence="11">
    <location>
        <position position="240"/>
    </location>
    <ligand>
        <name>[4Fe-4S] cluster</name>
        <dbReference type="ChEBI" id="CHEBI:49883"/>
        <label>2</label>
        <note>ligand shared with heterodimeric partner</note>
    </ligand>
</feature>
<evidence type="ECO:0000256" key="2">
    <source>
        <dbReference type="ARBA" id="ARBA00004496"/>
    </source>
</evidence>
<evidence type="ECO:0000256" key="10">
    <source>
        <dbReference type="ARBA" id="ARBA00054528"/>
    </source>
</evidence>
<comment type="subcellular location">
    <subcellularLocation>
        <location evidence="2 11">Cytoplasm</location>
    </subcellularLocation>
    <subcellularLocation>
        <location evidence="1">Nucleus</location>
    </subcellularLocation>
</comment>
<comment type="similarity">
    <text evidence="11">Belongs to the Mrp/NBP35 ATP-binding proteins family. NUBP1/NBP35 subfamily.</text>
</comment>
<dbReference type="HAMAP" id="MF_03038">
    <property type="entry name" value="NUBP1"/>
    <property type="match status" value="1"/>
</dbReference>
<feature type="binding site" evidence="11">
    <location>
        <position position="23"/>
    </location>
    <ligand>
        <name>[4Fe-4S] cluster</name>
        <dbReference type="ChEBI" id="CHEBI:49883"/>
        <label>1</label>
    </ligand>
</feature>
<keyword evidence="8 11" id="KW-0408">Iron</keyword>
<evidence type="ECO:0000256" key="11">
    <source>
        <dbReference type="HAMAP-Rule" id="MF_03038"/>
    </source>
</evidence>
<reference evidence="12" key="1">
    <citation type="submission" date="2022-01" db="EMBL/GenBank/DDBJ databases">
        <authorList>
            <person name="King R."/>
        </authorList>
    </citation>
    <scope>NUCLEOTIDE SEQUENCE</scope>
</reference>
<dbReference type="PROSITE" id="PS01215">
    <property type="entry name" value="MRP"/>
    <property type="match status" value="1"/>
</dbReference>
<evidence type="ECO:0000256" key="4">
    <source>
        <dbReference type="ARBA" id="ARBA00022490"/>
    </source>
</evidence>
<keyword evidence="9 11" id="KW-0411">Iron-sulfur</keyword>
<dbReference type="PANTHER" id="PTHR23264">
    <property type="entry name" value="NUCLEOTIDE-BINDING PROTEIN NBP35 YEAST -RELATED"/>
    <property type="match status" value="1"/>
</dbReference>